<sequence length="398" mass="43145">MEDGEYIGQRVRELRIWRGLSLEVTAQLAGISYGYLGQIERNEKPVARRQTLEGIARALKVHPGEFTNRPLGPGSTVSSAAHAHLEAIEAVLTEYWPGEVPDDAPTRPWKQVRAELTKLIDELRPQSQYEAMAELVPNLIRDLLRHAGKPRQRSAALKGLIGTYHATGRVTSALNAAHLGHLAAERVSQTAKLLEDPEWLGVASWTRAHYISSLSRNRQYELAVEATDAPGSRLESRGMSHLTAALAKAAQGDEDTAKAHLAEAGDMATSLGLANSAWGAGTMNFGTSNVGIWRVTLGVELGAGAGIAEVARDVEWQSISISRQGAYWMELGRGLVEDKRTVKAGLEAFLKAEELTPEQFHANAFVRDAVVTMLGKARRDAGGVELRGLAYRLGVAPV</sequence>
<protein>
    <submittedName>
        <fullName evidence="5">Transcriptional regulator</fullName>
    </submittedName>
</protein>
<dbReference type="GO" id="GO:0003700">
    <property type="term" value="F:DNA-binding transcription factor activity"/>
    <property type="evidence" value="ECO:0007669"/>
    <property type="project" value="TreeGrafter"/>
</dbReference>
<evidence type="ECO:0000313" key="5">
    <source>
        <dbReference type="EMBL" id="OXM69610.1"/>
    </source>
</evidence>
<comment type="caution">
    <text evidence="5">The sequence shown here is derived from an EMBL/GenBank/DDBJ whole genome shotgun (WGS) entry which is preliminary data.</text>
</comment>
<feature type="domain" description="HTH cro/C1-type" evidence="4">
    <location>
        <begin position="11"/>
        <end position="66"/>
    </location>
</feature>
<dbReference type="Gene3D" id="1.10.260.40">
    <property type="entry name" value="lambda repressor-like DNA-binding domains"/>
    <property type="match status" value="1"/>
</dbReference>
<evidence type="ECO:0000256" key="2">
    <source>
        <dbReference type="ARBA" id="ARBA00023125"/>
    </source>
</evidence>
<dbReference type="SUPFAM" id="SSF47413">
    <property type="entry name" value="lambda repressor-like DNA-binding domains"/>
    <property type="match status" value="1"/>
</dbReference>
<gene>
    <name evidence="5" type="ORF">CF165_08865</name>
</gene>
<dbReference type="OrthoDB" id="4516646at2"/>
<keyword evidence="2" id="KW-0238">DNA-binding</keyword>
<reference evidence="6" key="1">
    <citation type="submission" date="2017-07" db="EMBL/GenBank/DDBJ databases">
        <title>Comparative genome mining reveals phylogenetic distribution patterns of secondary metabolites in Amycolatopsis.</title>
        <authorList>
            <person name="Adamek M."/>
            <person name="Alanjary M."/>
            <person name="Sales-Ortells H."/>
            <person name="Goodfellow M."/>
            <person name="Bull A.T."/>
            <person name="Kalinowski J."/>
            <person name="Ziemert N."/>
        </authorList>
    </citation>
    <scope>NUCLEOTIDE SEQUENCE [LARGE SCALE GENOMIC DNA]</scope>
    <source>
        <strain evidence="6">H5</strain>
    </source>
</reference>
<dbReference type="GO" id="GO:0005829">
    <property type="term" value="C:cytosol"/>
    <property type="evidence" value="ECO:0007669"/>
    <property type="project" value="TreeGrafter"/>
</dbReference>
<organism evidence="5 6">
    <name type="scientific">Amycolatopsis vastitatis</name>
    <dbReference type="NCBI Taxonomy" id="1905142"/>
    <lineage>
        <taxon>Bacteria</taxon>
        <taxon>Bacillati</taxon>
        <taxon>Actinomycetota</taxon>
        <taxon>Actinomycetes</taxon>
        <taxon>Pseudonocardiales</taxon>
        <taxon>Pseudonocardiaceae</taxon>
        <taxon>Amycolatopsis</taxon>
    </lineage>
</organism>
<dbReference type="AlphaFoldDB" id="A0A229TF29"/>
<evidence type="ECO:0000313" key="6">
    <source>
        <dbReference type="Proteomes" id="UP000215199"/>
    </source>
</evidence>
<dbReference type="InterPro" id="IPR010982">
    <property type="entry name" value="Lambda_DNA-bd_dom_sf"/>
</dbReference>
<dbReference type="PANTHER" id="PTHR46797:SF23">
    <property type="entry name" value="HTH-TYPE TRANSCRIPTIONAL REGULATOR SUTR"/>
    <property type="match status" value="1"/>
</dbReference>
<dbReference type="PROSITE" id="PS50943">
    <property type="entry name" value="HTH_CROC1"/>
    <property type="match status" value="1"/>
</dbReference>
<dbReference type="Pfam" id="PF13560">
    <property type="entry name" value="HTH_31"/>
    <property type="match status" value="1"/>
</dbReference>
<evidence type="ECO:0000256" key="1">
    <source>
        <dbReference type="ARBA" id="ARBA00023015"/>
    </source>
</evidence>
<keyword evidence="6" id="KW-1185">Reference proteome</keyword>
<accession>A0A229TF29</accession>
<proteinExistence type="predicted"/>
<dbReference type="EMBL" id="NMUL01000007">
    <property type="protein sequence ID" value="OXM69610.1"/>
    <property type="molecule type" value="Genomic_DNA"/>
</dbReference>
<dbReference type="SMART" id="SM00530">
    <property type="entry name" value="HTH_XRE"/>
    <property type="match status" value="1"/>
</dbReference>
<evidence type="ECO:0000259" key="4">
    <source>
        <dbReference type="PROSITE" id="PS50943"/>
    </source>
</evidence>
<evidence type="ECO:0000256" key="3">
    <source>
        <dbReference type="ARBA" id="ARBA00023163"/>
    </source>
</evidence>
<dbReference type="InterPro" id="IPR001387">
    <property type="entry name" value="Cro/C1-type_HTH"/>
</dbReference>
<dbReference type="RefSeq" id="WP_093946935.1">
    <property type="nucleotide sequence ID" value="NZ_NMUL01000007.1"/>
</dbReference>
<dbReference type="GO" id="GO:0003677">
    <property type="term" value="F:DNA binding"/>
    <property type="evidence" value="ECO:0007669"/>
    <property type="project" value="UniProtKB-KW"/>
</dbReference>
<dbReference type="Proteomes" id="UP000215199">
    <property type="component" value="Unassembled WGS sequence"/>
</dbReference>
<keyword evidence="3" id="KW-0804">Transcription</keyword>
<dbReference type="PANTHER" id="PTHR46797">
    <property type="entry name" value="HTH-TYPE TRANSCRIPTIONAL REGULATOR"/>
    <property type="match status" value="1"/>
</dbReference>
<dbReference type="CDD" id="cd00093">
    <property type="entry name" value="HTH_XRE"/>
    <property type="match status" value="1"/>
</dbReference>
<keyword evidence="1" id="KW-0805">Transcription regulation</keyword>
<name>A0A229TF29_9PSEU</name>
<dbReference type="InterPro" id="IPR050807">
    <property type="entry name" value="TransReg_Diox_bact_type"/>
</dbReference>